<sequence>MGCILRKTAAAAKVEEPSASTLLPTTQGGTEVKPAAPAAPAETKEPANSQAVDAEAVKAEEQKTDAEVVKETAELKLEMAEVKQELEQKQEMKQKQAEVKQELKQETAELKQELNELMELTITEVKPKERPAQSFCMGCCVFFSSSSPSRRTNQRKRVLTLRII</sequence>
<dbReference type="AlphaFoldDB" id="A0A813F6V9"/>
<evidence type="ECO:0000313" key="2">
    <source>
        <dbReference type="EMBL" id="CAE8608534.1"/>
    </source>
</evidence>
<name>A0A813F6V9_POLGL</name>
<accession>A0A813F6V9</accession>
<dbReference type="EMBL" id="CAJNNV010023135">
    <property type="protein sequence ID" value="CAE8608534.1"/>
    <property type="molecule type" value="Genomic_DNA"/>
</dbReference>
<gene>
    <name evidence="2" type="ORF">PGLA1383_LOCUS26394</name>
</gene>
<protein>
    <submittedName>
        <fullName evidence="2">Uncharacterized protein</fullName>
    </submittedName>
</protein>
<keyword evidence="3" id="KW-1185">Reference proteome</keyword>
<comment type="caution">
    <text evidence="2">The sequence shown here is derived from an EMBL/GenBank/DDBJ whole genome shotgun (WGS) entry which is preliminary data.</text>
</comment>
<evidence type="ECO:0000256" key="1">
    <source>
        <dbReference type="SAM" id="MobiDB-lite"/>
    </source>
</evidence>
<feature type="compositionally biased region" description="Basic and acidic residues" evidence="1">
    <location>
        <begin position="55"/>
        <end position="66"/>
    </location>
</feature>
<reference evidence="2" key="1">
    <citation type="submission" date="2021-02" db="EMBL/GenBank/DDBJ databases">
        <authorList>
            <person name="Dougan E. K."/>
            <person name="Rhodes N."/>
            <person name="Thang M."/>
            <person name="Chan C."/>
        </authorList>
    </citation>
    <scope>NUCLEOTIDE SEQUENCE</scope>
</reference>
<dbReference type="Proteomes" id="UP000654075">
    <property type="component" value="Unassembled WGS sequence"/>
</dbReference>
<proteinExistence type="predicted"/>
<feature type="region of interest" description="Disordered" evidence="1">
    <location>
        <begin position="1"/>
        <end position="66"/>
    </location>
</feature>
<feature type="compositionally biased region" description="Polar residues" evidence="1">
    <location>
        <begin position="18"/>
        <end position="29"/>
    </location>
</feature>
<organism evidence="2 3">
    <name type="scientific">Polarella glacialis</name>
    <name type="common">Dinoflagellate</name>
    <dbReference type="NCBI Taxonomy" id="89957"/>
    <lineage>
        <taxon>Eukaryota</taxon>
        <taxon>Sar</taxon>
        <taxon>Alveolata</taxon>
        <taxon>Dinophyceae</taxon>
        <taxon>Suessiales</taxon>
        <taxon>Suessiaceae</taxon>
        <taxon>Polarella</taxon>
    </lineage>
</organism>
<evidence type="ECO:0000313" key="3">
    <source>
        <dbReference type="Proteomes" id="UP000654075"/>
    </source>
</evidence>